<accession>A0A3B0USU5</accession>
<reference evidence="4" key="1">
    <citation type="submission" date="2018-06" db="EMBL/GenBank/DDBJ databases">
        <authorList>
            <person name="Zhirakovskaya E."/>
        </authorList>
    </citation>
    <scope>NUCLEOTIDE SEQUENCE</scope>
</reference>
<feature type="compositionally biased region" description="Basic and acidic residues" evidence="3">
    <location>
        <begin position="7"/>
        <end position="16"/>
    </location>
</feature>
<gene>
    <name evidence="4" type="ORF">MNBD_BACTEROID01-106</name>
</gene>
<name>A0A3B0USU5_9ZZZZ</name>
<dbReference type="GO" id="GO:0004316">
    <property type="term" value="F:3-oxoacyl-[acyl-carrier-protein] reductase (NADPH) activity"/>
    <property type="evidence" value="ECO:0007669"/>
    <property type="project" value="UniProtKB-EC"/>
</dbReference>
<dbReference type="GO" id="GO:0048038">
    <property type="term" value="F:quinone binding"/>
    <property type="evidence" value="ECO:0007669"/>
    <property type="project" value="TreeGrafter"/>
</dbReference>
<dbReference type="NCBIfam" id="NF009386">
    <property type="entry name" value="PRK12745.1"/>
    <property type="match status" value="1"/>
</dbReference>
<dbReference type="InterPro" id="IPR002347">
    <property type="entry name" value="SDR_fam"/>
</dbReference>
<dbReference type="PANTHER" id="PTHR42760">
    <property type="entry name" value="SHORT-CHAIN DEHYDROGENASES/REDUCTASES FAMILY MEMBER"/>
    <property type="match status" value="1"/>
</dbReference>
<evidence type="ECO:0000256" key="3">
    <source>
        <dbReference type="SAM" id="MobiDB-lite"/>
    </source>
</evidence>
<dbReference type="PRINTS" id="PR00080">
    <property type="entry name" value="SDRFAMILY"/>
</dbReference>
<dbReference type="AlphaFoldDB" id="A0A3B0USU5"/>
<evidence type="ECO:0000313" key="4">
    <source>
        <dbReference type="EMBL" id="VAW22736.1"/>
    </source>
</evidence>
<dbReference type="EMBL" id="UOEP01000178">
    <property type="protein sequence ID" value="VAW22736.1"/>
    <property type="molecule type" value="Genomic_DNA"/>
</dbReference>
<dbReference type="Pfam" id="PF13561">
    <property type="entry name" value="adh_short_C2"/>
    <property type="match status" value="1"/>
</dbReference>
<dbReference type="PANTHER" id="PTHR42760:SF133">
    <property type="entry name" value="3-OXOACYL-[ACYL-CARRIER-PROTEIN] REDUCTASE"/>
    <property type="match status" value="1"/>
</dbReference>
<protein>
    <submittedName>
        <fullName evidence="4">3-oxoacyl-[acyl-carrier protein] reductase</fullName>
        <ecNumber evidence="4">1.1.1.100</ecNumber>
    </submittedName>
</protein>
<sequence length="273" mass="29313">MNQIKGNTEKSPREGLKGLPSALITGGSRGIGLGIAKELAKAGFNLAINGVRNRESVQPVLDELSGFGVKVIYARGDISKKTDRENILNAALKEFGSPNVLVNNAGIAPKERKDILEAGEESFEHVLGVNLQGPFFLTQLVARQMVELKTRNPGSPCCIINVSSVSATMASVNRGEYCISKAGISMATKLWATRLGEFDIPVYEIQPGITQTDMTSGVKKKYDKLIEDGLCIQKRWGLPEDVGKTAAAMAMGYLPYSTGQVVLVDGGMTIPRL</sequence>
<dbReference type="GO" id="GO:0006633">
    <property type="term" value="P:fatty acid biosynthetic process"/>
    <property type="evidence" value="ECO:0007669"/>
    <property type="project" value="TreeGrafter"/>
</dbReference>
<dbReference type="EC" id="1.1.1.100" evidence="4"/>
<evidence type="ECO:0000256" key="1">
    <source>
        <dbReference type="ARBA" id="ARBA00006484"/>
    </source>
</evidence>
<proteinExistence type="inferred from homology"/>
<evidence type="ECO:0000256" key="2">
    <source>
        <dbReference type="ARBA" id="ARBA00023002"/>
    </source>
</evidence>
<dbReference type="SUPFAM" id="SSF51735">
    <property type="entry name" value="NAD(P)-binding Rossmann-fold domains"/>
    <property type="match status" value="1"/>
</dbReference>
<comment type="similarity">
    <text evidence="1">Belongs to the short-chain dehydrogenases/reductases (SDR) family.</text>
</comment>
<dbReference type="InterPro" id="IPR036291">
    <property type="entry name" value="NAD(P)-bd_dom_sf"/>
</dbReference>
<dbReference type="Gene3D" id="3.40.50.720">
    <property type="entry name" value="NAD(P)-binding Rossmann-like Domain"/>
    <property type="match status" value="1"/>
</dbReference>
<organism evidence="4">
    <name type="scientific">hydrothermal vent metagenome</name>
    <dbReference type="NCBI Taxonomy" id="652676"/>
    <lineage>
        <taxon>unclassified sequences</taxon>
        <taxon>metagenomes</taxon>
        <taxon>ecological metagenomes</taxon>
    </lineage>
</organism>
<feature type="region of interest" description="Disordered" evidence="3">
    <location>
        <begin position="1"/>
        <end position="21"/>
    </location>
</feature>
<keyword evidence="2 4" id="KW-0560">Oxidoreductase</keyword>
<dbReference type="PRINTS" id="PR00081">
    <property type="entry name" value="GDHRDH"/>
</dbReference>